<protein>
    <submittedName>
        <fullName evidence="1">Uncharacterized protein</fullName>
    </submittedName>
</protein>
<proteinExistence type="predicted"/>
<sequence length="144" mass="16581">MSTEEKGKTILSHLQSNFIRIHNDGEYNSSEGRRRRRRDYRNDTSWITAVRLAVTVGAIEPEIDPRGESKEEEGKAKSQHVYLTDDSYCFNLRAFANELASKTRNKGERDRGERDGELLDICYDTKDLCIHELTIDSSDELLVI</sequence>
<accession>A0ABQ7DV37</accession>
<reference evidence="1 2" key="1">
    <citation type="journal article" date="2020" name="BMC Genomics">
        <title>Intraspecific diversification of the crop wild relative Brassica cretica Lam. using demographic model selection.</title>
        <authorList>
            <person name="Kioukis A."/>
            <person name="Michalopoulou V.A."/>
            <person name="Briers L."/>
            <person name="Pirintsos S."/>
            <person name="Studholme D.J."/>
            <person name="Pavlidis P."/>
            <person name="Sarris P.F."/>
        </authorList>
    </citation>
    <scope>NUCLEOTIDE SEQUENCE [LARGE SCALE GENOMIC DNA]</scope>
    <source>
        <strain evidence="2">cv. PFS-1207/04</strain>
    </source>
</reference>
<gene>
    <name evidence="1" type="ORF">DY000_02031833</name>
</gene>
<comment type="caution">
    <text evidence="1">The sequence shown here is derived from an EMBL/GenBank/DDBJ whole genome shotgun (WGS) entry which is preliminary data.</text>
</comment>
<evidence type="ECO:0000313" key="1">
    <source>
        <dbReference type="EMBL" id="KAF3581427.1"/>
    </source>
</evidence>
<dbReference type="Proteomes" id="UP000266723">
    <property type="component" value="Unassembled WGS sequence"/>
</dbReference>
<name>A0ABQ7DV37_BRACR</name>
<evidence type="ECO:0000313" key="2">
    <source>
        <dbReference type="Proteomes" id="UP000266723"/>
    </source>
</evidence>
<organism evidence="1 2">
    <name type="scientific">Brassica cretica</name>
    <name type="common">Mustard</name>
    <dbReference type="NCBI Taxonomy" id="69181"/>
    <lineage>
        <taxon>Eukaryota</taxon>
        <taxon>Viridiplantae</taxon>
        <taxon>Streptophyta</taxon>
        <taxon>Embryophyta</taxon>
        <taxon>Tracheophyta</taxon>
        <taxon>Spermatophyta</taxon>
        <taxon>Magnoliopsida</taxon>
        <taxon>eudicotyledons</taxon>
        <taxon>Gunneridae</taxon>
        <taxon>Pentapetalae</taxon>
        <taxon>rosids</taxon>
        <taxon>malvids</taxon>
        <taxon>Brassicales</taxon>
        <taxon>Brassicaceae</taxon>
        <taxon>Brassiceae</taxon>
        <taxon>Brassica</taxon>
    </lineage>
</organism>
<keyword evidence="2" id="KW-1185">Reference proteome</keyword>
<dbReference type="EMBL" id="QGKV02000649">
    <property type="protein sequence ID" value="KAF3581427.1"/>
    <property type="molecule type" value="Genomic_DNA"/>
</dbReference>